<proteinExistence type="predicted"/>
<feature type="compositionally biased region" description="Basic and acidic residues" evidence="1">
    <location>
        <begin position="168"/>
        <end position="180"/>
    </location>
</feature>
<protein>
    <submittedName>
        <fullName evidence="2">Uncharacterized protein</fullName>
    </submittedName>
</protein>
<gene>
    <name evidence="2" type="ORF">F5050DRAFT_1712061</name>
</gene>
<name>A0ABQ8QDD4_9AGAR</name>
<keyword evidence="3" id="KW-1185">Reference proteome</keyword>
<comment type="caution">
    <text evidence="2">The sequence shown here is derived from an EMBL/GenBank/DDBJ whole genome shotgun (WGS) entry which is preliminary data.</text>
</comment>
<evidence type="ECO:0000313" key="3">
    <source>
        <dbReference type="Proteomes" id="UP001163828"/>
    </source>
</evidence>
<evidence type="ECO:0000256" key="1">
    <source>
        <dbReference type="SAM" id="MobiDB-lite"/>
    </source>
</evidence>
<feature type="region of interest" description="Disordered" evidence="1">
    <location>
        <begin position="168"/>
        <end position="195"/>
    </location>
</feature>
<organism evidence="2 3">
    <name type="scientific">Lentinula boryana</name>
    <dbReference type="NCBI Taxonomy" id="40481"/>
    <lineage>
        <taxon>Eukaryota</taxon>
        <taxon>Fungi</taxon>
        <taxon>Dikarya</taxon>
        <taxon>Basidiomycota</taxon>
        <taxon>Agaricomycotina</taxon>
        <taxon>Agaricomycetes</taxon>
        <taxon>Agaricomycetidae</taxon>
        <taxon>Agaricales</taxon>
        <taxon>Marasmiineae</taxon>
        <taxon>Omphalotaceae</taxon>
        <taxon>Lentinula</taxon>
    </lineage>
</organism>
<dbReference type="EMBL" id="MU790612">
    <property type="protein sequence ID" value="KAJ3996460.1"/>
    <property type="molecule type" value="Genomic_DNA"/>
</dbReference>
<accession>A0ABQ8QDD4</accession>
<reference evidence="2" key="1">
    <citation type="submission" date="2022-08" db="EMBL/GenBank/DDBJ databases">
        <authorList>
            <consortium name="DOE Joint Genome Institute"/>
            <person name="Min B."/>
            <person name="Riley R."/>
            <person name="Sierra-Patev S."/>
            <person name="Naranjo-Ortiz M."/>
            <person name="Looney B."/>
            <person name="Konkel Z."/>
            <person name="Slot J.C."/>
            <person name="Sakamoto Y."/>
            <person name="Steenwyk J.L."/>
            <person name="Rokas A."/>
            <person name="Carro J."/>
            <person name="Camarero S."/>
            <person name="Ferreira P."/>
            <person name="Molpeceres G."/>
            <person name="Ruiz-Duenas F.J."/>
            <person name="Serrano A."/>
            <person name="Henrissat B."/>
            <person name="Drula E."/>
            <person name="Hughes K.W."/>
            <person name="Mata J.L."/>
            <person name="Ishikawa N.K."/>
            <person name="Vargas-Isla R."/>
            <person name="Ushijima S."/>
            <person name="Smith C.A."/>
            <person name="Ahrendt S."/>
            <person name="Andreopoulos W."/>
            <person name="He G."/>
            <person name="Labutti K."/>
            <person name="Lipzen A."/>
            <person name="Ng V."/>
            <person name="Sandor L."/>
            <person name="Barry K."/>
            <person name="Martinez A.T."/>
            <person name="Xiao Y."/>
            <person name="Gibbons J.G."/>
            <person name="Terashima K."/>
            <person name="Hibbett D.S."/>
            <person name="Grigoriev I.V."/>
        </authorList>
    </citation>
    <scope>NUCLEOTIDE SEQUENCE</scope>
    <source>
        <strain evidence="2">TFB10827</strain>
    </source>
</reference>
<dbReference type="Proteomes" id="UP001163828">
    <property type="component" value="Unassembled WGS sequence"/>
</dbReference>
<sequence>MLFQSASNGEFMNGTKHYGLLLSTDSRLSISSGLLSPLAELEILNGFEEDHLSPTLISSGPPSPLLGFNLPNFGENQHTISSGCLSPLYGLSSLSNFGPALTSSDIISSSSEVGALGDGPDRSAIHKASPATSNMANQYTVISGAQFTSHNDRNTYPGHFIHRNAMDKETHDRDHAEDQAHAPPAHSHSHSPEPDVLSCWETGPFSFSFIACGLPSDVDRDQELSRSGVGSCRIPDREDDPIISNSHRYRWHGQRGICAPMPLCPLQQILREMEELEKMVEDLKIENEIEFFKFEELGRSSER</sequence>
<evidence type="ECO:0000313" key="2">
    <source>
        <dbReference type="EMBL" id="KAJ3996460.1"/>
    </source>
</evidence>